<dbReference type="InterPro" id="IPR001282">
    <property type="entry name" value="G6P_DH"/>
</dbReference>
<dbReference type="EMBL" id="CP012333">
    <property type="protein sequence ID" value="AKU93691.1"/>
    <property type="molecule type" value="Genomic_DNA"/>
</dbReference>
<comment type="caution">
    <text evidence="7">Lacks conserved residue(s) required for the propagation of feature annotation.</text>
</comment>
<name>A0A0K1PJV6_9BACT</name>
<keyword evidence="6 7" id="KW-0119">Carbohydrate metabolism</keyword>
<keyword evidence="12" id="KW-1185">Reference proteome</keyword>
<dbReference type="PANTHER" id="PTHR23429">
    <property type="entry name" value="GLUCOSE-6-PHOSPHATE 1-DEHYDROGENASE G6PD"/>
    <property type="match status" value="1"/>
</dbReference>
<dbReference type="SUPFAM" id="SSF51735">
    <property type="entry name" value="NAD(P)-binding Rossmann-fold domains"/>
    <property type="match status" value="1"/>
</dbReference>
<comment type="catalytic activity">
    <reaction evidence="7">
        <text>D-glucose 6-phosphate + NADP(+) = 6-phospho-D-glucono-1,5-lactone + NADPH + H(+)</text>
        <dbReference type="Rhea" id="RHEA:15841"/>
        <dbReference type="ChEBI" id="CHEBI:15378"/>
        <dbReference type="ChEBI" id="CHEBI:57783"/>
        <dbReference type="ChEBI" id="CHEBI:57955"/>
        <dbReference type="ChEBI" id="CHEBI:58349"/>
        <dbReference type="ChEBI" id="CHEBI:61548"/>
        <dbReference type="EC" id="1.1.1.49"/>
    </reaction>
</comment>
<evidence type="ECO:0000256" key="8">
    <source>
        <dbReference type="SAM" id="MobiDB-lite"/>
    </source>
</evidence>
<dbReference type="Gene3D" id="3.40.50.720">
    <property type="entry name" value="NAD(P)-binding Rossmann-like Domain"/>
    <property type="match status" value="1"/>
</dbReference>
<dbReference type="GO" id="GO:0004345">
    <property type="term" value="F:glucose-6-phosphate dehydrogenase activity"/>
    <property type="evidence" value="ECO:0007669"/>
    <property type="project" value="UniProtKB-UniRule"/>
</dbReference>
<dbReference type="InterPro" id="IPR022675">
    <property type="entry name" value="G6P_DH_C"/>
</dbReference>
<keyword evidence="5 7" id="KW-0560">Oxidoreductase</keyword>
<dbReference type="PATRIC" id="fig|1391654.3.peg.373"/>
<dbReference type="PROSITE" id="PS00069">
    <property type="entry name" value="G6P_DEHYDROGENASE"/>
    <property type="match status" value="1"/>
</dbReference>
<feature type="binding site" evidence="7">
    <location>
        <position position="319"/>
    </location>
    <ligand>
        <name>substrate</name>
    </ligand>
</feature>
<dbReference type="InterPro" id="IPR022674">
    <property type="entry name" value="G6P_DH_NAD-bd"/>
</dbReference>
<dbReference type="AlphaFoldDB" id="A0A0K1PJV6"/>
<evidence type="ECO:0000256" key="3">
    <source>
        <dbReference type="ARBA" id="ARBA00022526"/>
    </source>
</evidence>
<feature type="binding site" evidence="7">
    <location>
        <position position="141"/>
    </location>
    <ligand>
        <name>NADP(+)</name>
        <dbReference type="ChEBI" id="CHEBI:58349"/>
    </ligand>
</feature>
<feature type="region of interest" description="Disordered" evidence="8">
    <location>
        <begin position="438"/>
        <end position="457"/>
    </location>
</feature>
<evidence type="ECO:0000313" key="11">
    <source>
        <dbReference type="EMBL" id="AKU93691.1"/>
    </source>
</evidence>
<feature type="binding site" evidence="7">
    <location>
        <position position="175"/>
    </location>
    <ligand>
        <name>substrate</name>
    </ligand>
</feature>
<dbReference type="OrthoDB" id="9802739at2"/>
<dbReference type="HAMAP" id="MF_00966">
    <property type="entry name" value="G6PD"/>
    <property type="match status" value="1"/>
</dbReference>
<dbReference type="PIRSF" id="PIRSF000110">
    <property type="entry name" value="G6PD"/>
    <property type="match status" value="1"/>
</dbReference>
<feature type="domain" description="Glucose-6-phosphate dehydrogenase NAD-binding" evidence="9">
    <location>
        <begin position="13"/>
        <end position="180"/>
    </location>
</feature>
<organism evidence="11 12">
    <name type="scientific">Labilithrix luteola</name>
    <dbReference type="NCBI Taxonomy" id="1391654"/>
    <lineage>
        <taxon>Bacteria</taxon>
        <taxon>Pseudomonadati</taxon>
        <taxon>Myxococcota</taxon>
        <taxon>Polyangia</taxon>
        <taxon>Polyangiales</taxon>
        <taxon>Labilitrichaceae</taxon>
        <taxon>Labilithrix</taxon>
    </lineage>
</organism>
<feature type="binding site" evidence="7">
    <location>
        <position position="228"/>
    </location>
    <ligand>
        <name>substrate</name>
    </ligand>
</feature>
<comment type="function">
    <text evidence="7">Catalyzes the oxidation of glucose 6-phosphate to 6-phosphogluconolactone.</text>
</comment>
<feature type="active site" description="Proton acceptor" evidence="7">
    <location>
        <position position="233"/>
    </location>
</feature>
<dbReference type="NCBIfam" id="TIGR00871">
    <property type="entry name" value="zwf"/>
    <property type="match status" value="1"/>
</dbReference>
<dbReference type="Pfam" id="PF00479">
    <property type="entry name" value="G6PD_N"/>
    <property type="match status" value="1"/>
</dbReference>
<protein>
    <recommendedName>
        <fullName evidence="7">Glucose-6-phosphate 1-dehydrogenase</fullName>
        <shortName evidence="7">G6PD</shortName>
        <ecNumber evidence="7">1.1.1.49</ecNumber>
    </recommendedName>
</protein>
<dbReference type="RefSeq" id="WP_146645407.1">
    <property type="nucleotide sequence ID" value="NZ_CP012333.1"/>
</dbReference>
<comment type="pathway">
    <text evidence="1 7">Carbohydrate degradation; pentose phosphate pathway; D-ribulose 5-phosphate from D-glucose 6-phosphate (oxidative stage): step 1/3.</text>
</comment>
<dbReference type="UniPathway" id="UPA00115">
    <property type="reaction ID" value="UER00408"/>
</dbReference>
<dbReference type="Gene3D" id="3.30.360.10">
    <property type="entry name" value="Dihydrodipicolinate Reductase, domain 2"/>
    <property type="match status" value="1"/>
</dbReference>
<gene>
    <name evidence="7" type="primary">zwf</name>
    <name evidence="11" type="ORF">AKJ09_00355</name>
</gene>
<evidence type="ECO:0000256" key="1">
    <source>
        <dbReference type="ARBA" id="ARBA00004937"/>
    </source>
</evidence>
<dbReference type="PANTHER" id="PTHR23429:SF0">
    <property type="entry name" value="GLUCOSE-6-PHOSPHATE 1-DEHYDROGENASE"/>
    <property type="match status" value="1"/>
</dbReference>
<reference evidence="11 12" key="1">
    <citation type="submission" date="2015-08" db="EMBL/GenBank/DDBJ databases">
        <authorList>
            <person name="Babu N.S."/>
            <person name="Beckwith C.J."/>
            <person name="Beseler K.G."/>
            <person name="Brison A."/>
            <person name="Carone J.V."/>
            <person name="Caskin T.P."/>
            <person name="Diamond M."/>
            <person name="Durham M.E."/>
            <person name="Foxe J.M."/>
            <person name="Go M."/>
            <person name="Henderson B.A."/>
            <person name="Jones I.B."/>
            <person name="McGettigan J.A."/>
            <person name="Micheletti S.J."/>
            <person name="Nasrallah M.E."/>
            <person name="Ortiz D."/>
            <person name="Piller C.R."/>
            <person name="Privatt S.R."/>
            <person name="Schneider S.L."/>
            <person name="Sharp S."/>
            <person name="Smith T.C."/>
            <person name="Stanton J.D."/>
            <person name="Ullery H.E."/>
            <person name="Wilson R.J."/>
            <person name="Serrano M.G."/>
            <person name="Buck G."/>
            <person name="Lee V."/>
            <person name="Wang Y."/>
            <person name="Carvalho R."/>
            <person name="Voegtly L."/>
            <person name="Shi R."/>
            <person name="Duckworth R."/>
            <person name="Johnson A."/>
            <person name="Loviza R."/>
            <person name="Walstead R."/>
            <person name="Shah Z."/>
            <person name="Kiflezghi M."/>
            <person name="Wade K."/>
            <person name="Ball S.L."/>
            <person name="Bradley K.W."/>
            <person name="Asai D.J."/>
            <person name="Bowman C.A."/>
            <person name="Russell D.A."/>
            <person name="Pope W.H."/>
            <person name="Jacobs-Sera D."/>
            <person name="Hendrix R.W."/>
            <person name="Hatfull G.F."/>
        </authorList>
    </citation>
    <scope>NUCLEOTIDE SEQUENCE [LARGE SCALE GENOMIC DNA]</scope>
    <source>
        <strain evidence="11 12">DSM 27648</strain>
    </source>
</reference>
<dbReference type="SUPFAM" id="SSF55347">
    <property type="entry name" value="Glyceraldehyde-3-phosphate dehydrogenase-like, C-terminal domain"/>
    <property type="match status" value="1"/>
</dbReference>
<evidence type="ECO:0000259" key="9">
    <source>
        <dbReference type="Pfam" id="PF00479"/>
    </source>
</evidence>
<accession>A0A0K1PJV6</accession>
<feature type="domain" description="Glucose-6-phosphate dehydrogenase C-terminal" evidence="10">
    <location>
        <begin position="183"/>
        <end position="451"/>
    </location>
</feature>
<feature type="binding site" evidence="7">
    <location>
        <position position="171"/>
    </location>
    <ligand>
        <name>substrate</name>
    </ligand>
</feature>
<dbReference type="InterPro" id="IPR036291">
    <property type="entry name" value="NAD(P)-bd_dom_sf"/>
</dbReference>
<comment type="similarity">
    <text evidence="2 7">Belongs to the glucose-6-phosphate dehydrogenase family.</text>
</comment>
<dbReference type="GO" id="GO:0050661">
    <property type="term" value="F:NADP binding"/>
    <property type="evidence" value="ECO:0007669"/>
    <property type="project" value="UniProtKB-UniRule"/>
</dbReference>
<keyword evidence="4 7" id="KW-0521">NADP</keyword>
<keyword evidence="3 7" id="KW-0313">Glucose metabolism</keyword>
<dbReference type="KEGG" id="llu:AKJ09_00355"/>
<dbReference type="PRINTS" id="PR00079">
    <property type="entry name" value="G6PDHDRGNASE"/>
</dbReference>
<proteinExistence type="inferred from homology"/>
<feature type="binding site" evidence="7">
    <location>
        <position position="209"/>
    </location>
    <ligand>
        <name>substrate</name>
    </ligand>
</feature>
<dbReference type="GO" id="GO:0006006">
    <property type="term" value="P:glucose metabolic process"/>
    <property type="evidence" value="ECO:0007669"/>
    <property type="project" value="UniProtKB-KW"/>
</dbReference>
<evidence type="ECO:0000313" key="12">
    <source>
        <dbReference type="Proteomes" id="UP000064967"/>
    </source>
</evidence>
<evidence type="ECO:0000259" key="10">
    <source>
        <dbReference type="Pfam" id="PF02781"/>
    </source>
</evidence>
<evidence type="ECO:0000256" key="5">
    <source>
        <dbReference type="ARBA" id="ARBA00023002"/>
    </source>
</evidence>
<dbReference type="Pfam" id="PF02781">
    <property type="entry name" value="G6PD_C"/>
    <property type="match status" value="1"/>
</dbReference>
<dbReference type="Proteomes" id="UP000064967">
    <property type="component" value="Chromosome"/>
</dbReference>
<evidence type="ECO:0000256" key="7">
    <source>
        <dbReference type="HAMAP-Rule" id="MF_00966"/>
    </source>
</evidence>
<evidence type="ECO:0000256" key="6">
    <source>
        <dbReference type="ARBA" id="ARBA00023277"/>
    </source>
</evidence>
<evidence type="ECO:0000256" key="2">
    <source>
        <dbReference type="ARBA" id="ARBA00009975"/>
    </source>
</evidence>
<dbReference type="InterPro" id="IPR019796">
    <property type="entry name" value="G6P_DH_AS"/>
</dbReference>
<dbReference type="GO" id="GO:0005829">
    <property type="term" value="C:cytosol"/>
    <property type="evidence" value="ECO:0007669"/>
    <property type="project" value="TreeGrafter"/>
</dbReference>
<dbReference type="EC" id="1.1.1.49" evidence="7"/>
<evidence type="ECO:0000256" key="4">
    <source>
        <dbReference type="ARBA" id="ARBA00022857"/>
    </source>
</evidence>
<feature type="binding site" evidence="7">
    <location>
        <begin position="16"/>
        <end position="23"/>
    </location>
    <ligand>
        <name>NADP(+)</name>
        <dbReference type="ChEBI" id="CHEBI:58349"/>
    </ligand>
</feature>
<dbReference type="STRING" id="1391654.AKJ09_00355"/>
<dbReference type="GO" id="GO:0009051">
    <property type="term" value="P:pentose-phosphate shunt, oxidative branch"/>
    <property type="evidence" value="ECO:0007669"/>
    <property type="project" value="TreeGrafter"/>
</dbReference>
<sequence>MATSATSRSDAFVFFGATGDLAKKQTWPALLALTKTGRLDMPIVTVGRHDIGVDEIRAEAKKSLEDTKSFDAAAFAQMSKRLSYVAVNYDDATTFDGITKAASAAQHPLNYVALPPQLFEKVAADLAKAGLAKGGRLVVEKPFGHDVASARALSAKLHAAFPEDSLFRMDHYLGKEQVENIVFFRAANRLFESTWNHEHIAAIEITMAESFGIEDRAEFYDSVGTIRDVVQNHLLEVMAYLAMELPTARGHTALRDARTKFLTHVKALGPDDVVRGQVRGYRDVRGVANDSTTETFASLRFAVDSPRWRGVPFYVRTGKSLAVTMTEAMVRWKRVGHPVLEDNAAPPANALRFRIGPDNFIALATNVKAPGEAMRGDSSELSLCRPATGMKAYERLLGDAIDGDASMFARQDTVEEAWRIVDGALAAKTPVYPYDKGSWGPQEASRLAPKGGWTNAR</sequence>
<feature type="binding site" evidence="7">
    <location>
        <position position="48"/>
    </location>
    <ligand>
        <name>NADP(+)</name>
        <dbReference type="ChEBI" id="CHEBI:58349"/>
    </ligand>
</feature>